<dbReference type="Proteomes" id="UP000280296">
    <property type="component" value="Unassembled WGS sequence"/>
</dbReference>
<organism evidence="1 2">
    <name type="scientific">Tautonia sociabilis</name>
    <dbReference type="NCBI Taxonomy" id="2080755"/>
    <lineage>
        <taxon>Bacteria</taxon>
        <taxon>Pseudomonadati</taxon>
        <taxon>Planctomycetota</taxon>
        <taxon>Planctomycetia</taxon>
        <taxon>Isosphaerales</taxon>
        <taxon>Isosphaeraceae</taxon>
        <taxon>Tautonia</taxon>
    </lineage>
</organism>
<protein>
    <submittedName>
        <fullName evidence="1">Uncharacterized protein</fullName>
    </submittedName>
</protein>
<dbReference type="RefSeq" id="WP_126726287.1">
    <property type="nucleotide sequence ID" value="NZ_RYZH01000028.1"/>
</dbReference>
<proteinExistence type="predicted"/>
<comment type="caution">
    <text evidence="1">The sequence shown here is derived from an EMBL/GenBank/DDBJ whole genome shotgun (WGS) entry which is preliminary data.</text>
</comment>
<accession>A0A432MHW4</accession>
<evidence type="ECO:0000313" key="1">
    <source>
        <dbReference type="EMBL" id="RUL86952.1"/>
    </source>
</evidence>
<keyword evidence="2" id="KW-1185">Reference proteome</keyword>
<dbReference type="OrthoDB" id="249397at2"/>
<evidence type="ECO:0000313" key="2">
    <source>
        <dbReference type="Proteomes" id="UP000280296"/>
    </source>
</evidence>
<reference evidence="1 2" key="2">
    <citation type="submission" date="2019-01" db="EMBL/GenBank/DDBJ databases">
        <title>Tautonia sociabilis, a novel thermotolerant planctomycete of Isosphaeraceae family, isolated from a 4000 m deep subterranean habitat.</title>
        <authorList>
            <person name="Kovaleva O.L."/>
            <person name="Elcheninov A.G."/>
            <person name="Van Heerden E."/>
            <person name="Toshchakov S.V."/>
            <person name="Novikov A."/>
            <person name="Bonch-Osmolovskaya E.A."/>
            <person name="Kublanov I.V."/>
        </authorList>
    </citation>
    <scope>NUCLEOTIDE SEQUENCE [LARGE SCALE GENOMIC DNA]</scope>
    <source>
        <strain evidence="1 2">GM2012</strain>
    </source>
</reference>
<gene>
    <name evidence="1" type="ORF">TsocGM_15030</name>
</gene>
<sequence length="295" mass="33552">MIRTGYLRWEIEAADGRSQADRMAHEVVLKARPTYRTVRIQGALQEEAAERFVRGEASYAAILQAQQRSGAELEITVPDVGPHVFRYSRSDRERNLGFWMVKLQREVQAFAHEVVRVAGSFPRLVLANPALRAGYAKLVEHEALRVIEGRSAPEPTREDEAMTLDAAAFAQGVPELVAAQLVRDVVEPREFDEFCRDDRITIRIGKRIYRISRRPHALIEVWKADTLTGEARLCVVFQDPGMPPSDEVVMKYLLAKHQPELLWQVGIRFPAPTGRFDAPVPRRWAAFDPQPDDDF</sequence>
<dbReference type="AlphaFoldDB" id="A0A432MHW4"/>
<reference evidence="1 2" key="1">
    <citation type="submission" date="2018-12" db="EMBL/GenBank/DDBJ databases">
        <authorList>
            <person name="Toschakov S.V."/>
        </authorList>
    </citation>
    <scope>NUCLEOTIDE SEQUENCE [LARGE SCALE GENOMIC DNA]</scope>
    <source>
        <strain evidence="1 2">GM2012</strain>
    </source>
</reference>
<name>A0A432MHW4_9BACT</name>
<dbReference type="EMBL" id="RYZH01000028">
    <property type="protein sequence ID" value="RUL86952.1"/>
    <property type="molecule type" value="Genomic_DNA"/>
</dbReference>